<feature type="compositionally biased region" description="Basic residues" evidence="1">
    <location>
        <begin position="514"/>
        <end position="527"/>
    </location>
</feature>
<keyword evidence="3" id="KW-1185">Reference proteome</keyword>
<feature type="compositionally biased region" description="Low complexity" evidence="1">
    <location>
        <begin position="285"/>
        <end position="297"/>
    </location>
</feature>
<accession>A0ABW9IU93</accession>
<feature type="region of interest" description="Disordered" evidence="1">
    <location>
        <begin position="507"/>
        <end position="527"/>
    </location>
</feature>
<dbReference type="EMBL" id="JBJVNE010000022">
    <property type="protein sequence ID" value="MFM9651637.1"/>
    <property type="molecule type" value="Genomic_DNA"/>
</dbReference>
<gene>
    <name evidence="2" type="ORF">ACKI1S_36480</name>
</gene>
<feature type="region of interest" description="Disordered" evidence="1">
    <location>
        <begin position="251"/>
        <end position="311"/>
    </location>
</feature>
<proteinExistence type="predicted"/>
<evidence type="ECO:0000313" key="2">
    <source>
        <dbReference type="EMBL" id="MFM9651637.1"/>
    </source>
</evidence>
<organism evidence="2 3">
    <name type="scientific">Streptomyces galilaeus</name>
    <dbReference type="NCBI Taxonomy" id="33899"/>
    <lineage>
        <taxon>Bacteria</taxon>
        <taxon>Bacillati</taxon>
        <taxon>Actinomycetota</taxon>
        <taxon>Actinomycetes</taxon>
        <taxon>Kitasatosporales</taxon>
        <taxon>Streptomycetaceae</taxon>
        <taxon>Streptomyces</taxon>
    </lineage>
</organism>
<evidence type="ECO:0000256" key="1">
    <source>
        <dbReference type="SAM" id="MobiDB-lite"/>
    </source>
</evidence>
<name>A0ABW9IU93_STRGJ</name>
<evidence type="ECO:0000313" key="3">
    <source>
        <dbReference type="Proteomes" id="UP001631993"/>
    </source>
</evidence>
<sequence length="527" mass="55146">MLTPPAIGDSRLSFWLRVREFAVPPSMIETATARRLAGDWAGACAAAGFDVDVPLRSVARSHHPELAARIRADLRCLAPDLLRWHMPRIAPDGLLRPGLTLTLARYDASGLDGVSPVHLVARTPPAWADAGQRISLTLWDGSGADYGADAGRHPHPRPSRRFRLDLHRHLWDAGRAGELRVRSGADGPAAGHHPAVPTEAVPDGYSCAVGRWAAEAQILLRAEGLPAGPVLVRCGGRHRLVLDVRDDAAASGSGSGWGVVPESAGTAPAPPGPAEVSGSAPPLPGLSVAASSASVLPESGDSAAGSPLLPEVGDPTSALPLLPEVASSASALPVLPDAATWVPPDLELVRAGAIDVDRLHPLVASALVPGHVPAGPSALVDPAGRPRPVECRGARHRIGLVDGVLAPLDHAPDEIRREELLVALGGTPLPCLQAIDEAHRHPDCLTGVRERLVHGDITGALAVVEGLLGPGALLRDGALRDALEAAARQRITYGLYRADLIGPGRFRPEDVRRPRVGRSRPRHGTHR</sequence>
<protein>
    <submittedName>
        <fullName evidence="2">Uncharacterized protein</fullName>
    </submittedName>
</protein>
<reference evidence="2 3" key="1">
    <citation type="submission" date="2024-12" db="EMBL/GenBank/DDBJ databases">
        <title>Forecasting of Potato common scab and diversities of Pathogenic streptomyces spp. in china.</title>
        <authorList>
            <person name="Handique U."/>
            <person name="Wu J."/>
        </authorList>
    </citation>
    <scope>NUCLEOTIDE SEQUENCE [LARGE SCALE GENOMIC DNA]</scope>
    <source>
        <strain evidence="2 3">ZRIMU1585</strain>
    </source>
</reference>
<comment type="caution">
    <text evidence="2">The sequence shown here is derived from an EMBL/GenBank/DDBJ whole genome shotgun (WGS) entry which is preliminary data.</text>
</comment>
<dbReference type="RefSeq" id="WP_369277562.1">
    <property type="nucleotide sequence ID" value="NZ_JBJVMW010000013.1"/>
</dbReference>
<dbReference type="Proteomes" id="UP001631993">
    <property type="component" value="Unassembled WGS sequence"/>
</dbReference>